<evidence type="ECO:0000313" key="3">
    <source>
        <dbReference type="Proteomes" id="UP000245119"/>
    </source>
</evidence>
<feature type="region of interest" description="Disordered" evidence="1">
    <location>
        <begin position="60"/>
        <end position="80"/>
    </location>
</feature>
<feature type="compositionally biased region" description="Pro residues" evidence="1">
    <location>
        <begin position="63"/>
        <end position="72"/>
    </location>
</feature>
<name>A0A2T7PBU6_POMCA</name>
<dbReference type="OrthoDB" id="10683093at2759"/>
<feature type="region of interest" description="Disordered" evidence="1">
    <location>
        <begin position="1"/>
        <end position="33"/>
    </location>
</feature>
<feature type="compositionally biased region" description="Polar residues" evidence="1">
    <location>
        <begin position="23"/>
        <end position="32"/>
    </location>
</feature>
<evidence type="ECO:0000256" key="1">
    <source>
        <dbReference type="SAM" id="MobiDB-lite"/>
    </source>
</evidence>
<keyword evidence="3" id="KW-1185">Reference proteome</keyword>
<protein>
    <submittedName>
        <fullName evidence="2">Uncharacterized protein</fullName>
    </submittedName>
</protein>
<dbReference type="EMBL" id="PZQS01000005">
    <property type="protein sequence ID" value="PVD30891.1"/>
    <property type="molecule type" value="Genomic_DNA"/>
</dbReference>
<gene>
    <name evidence="2" type="ORF">C0Q70_10166</name>
</gene>
<comment type="caution">
    <text evidence="2">The sequence shown here is derived from an EMBL/GenBank/DDBJ whole genome shotgun (WGS) entry which is preliminary data.</text>
</comment>
<organism evidence="2 3">
    <name type="scientific">Pomacea canaliculata</name>
    <name type="common">Golden apple snail</name>
    <dbReference type="NCBI Taxonomy" id="400727"/>
    <lineage>
        <taxon>Eukaryota</taxon>
        <taxon>Metazoa</taxon>
        <taxon>Spiralia</taxon>
        <taxon>Lophotrochozoa</taxon>
        <taxon>Mollusca</taxon>
        <taxon>Gastropoda</taxon>
        <taxon>Caenogastropoda</taxon>
        <taxon>Architaenioglossa</taxon>
        <taxon>Ampullarioidea</taxon>
        <taxon>Ampullariidae</taxon>
        <taxon>Pomacea</taxon>
    </lineage>
</organism>
<sequence length="80" mass="8580">MPAGPPRYEEPGHHPPPYHIATSMGNPQSPLQQAHLPGYVDELLYYDGVDSFSSTVSIGALSQPPPYSPPPTASLRPLNS</sequence>
<dbReference type="AlphaFoldDB" id="A0A2T7PBU6"/>
<evidence type="ECO:0000313" key="2">
    <source>
        <dbReference type="EMBL" id="PVD30891.1"/>
    </source>
</evidence>
<reference evidence="2 3" key="1">
    <citation type="submission" date="2018-04" db="EMBL/GenBank/DDBJ databases">
        <title>The genome of golden apple snail Pomacea canaliculata provides insight into stress tolerance and invasive adaptation.</title>
        <authorList>
            <person name="Liu C."/>
            <person name="Liu B."/>
            <person name="Ren Y."/>
            <person name="Zhang Y."/>
            <person name="Wang H."/>
            <person name="Li S."/>
            <person name="Jiang F."/>
            <person name="Yin L."/>
            <person name="Zhang G."/>
            <person name="Qian W."/>
            <person name="Fan W."/>
        </authorList>
    </citation>
    <scope>NUCLEOTIDE SEQUENCE [LARGE SCALE GENOMIC DNA]</scope>
    <source>
        <strain evidence="2">SZHN2017</strain>
        <tissue evidence="2">Muscle</tissue>
    </source>
</reference>
<dbReference type="Proteomes" id="UP000245119">
    <property type="component" value="Linkage Group LG5"/>
</dbReference>
<proteinExistence type="predicted"/>
<accession>A0A2T7PBU6</accession>